<reference evidence="9 10" key="1">
    <citation type="submission" date="2014-03" db="EMBL/GenBank/DDBJ databases">
        <title>Genome sequence of Clostridium litorale W6, DSM 5388.</title>
        <authorList>
            <person name="Poehlein A."/>
            <person name="Jagirdar A."/>
            <person name="Khonsari B."/>
            <person name="Chibani C.M."/>
            <person name="Gutierrez Gutierrez D.A."/>
            <person name="Davydova E."/>
            <person name="Alghaithi H.S."/>
            <person name="Nair K.P."/>
            <person name="Dhamotharan K."/>
            <person name="Chandran L."/>
            <person name="G W."/>
            <person name="Daniel R."/>
        </authorList>
    </citation>
    <scope>NUCLEOTIDE SEQUENCE [LARGE SCALE GENOMIC DNA]</scope>
    <source>
        <strain evidence="9 10">W6</strain>
    </source>
</reference>
<evidence type="ECO:0000256" key="4">
    <source>
        <dbReference type="ARBA" id="ARBA00022989"/>
    </source>
</evidence>
<dbReference type="Pfam" id="PF02687">
    <property type="entry name" value="FtsX"/>
    <property type="match status" value="2"/>
</dbReference>
<evidence type="ECO:0000256" key="2">
    <source>
        <dbReference type="ARBA" id="ARBA00022475"/>
    </source>
</evidence>
<protein>
    <submittedName>
        <fullName evidence="9">ABC-type transport system, involved in lipoprotein release, permease component</fullName>
    </submittedName>
</protein>
<dbReference type="eggNOG" id="COG0577">
    <property type="taxonomic scope" value="Bacteria"/>
</dbReference>
<feature type="transmembrane region" description="Helical" evidence="7">
    <location>
        <begin position="434"/>
        <end position="453"/>
    </location>
</feature>
<dbReference type="GO" id="GO:0005886">
    <property type="term" value="C:plasma membrane"/>
    <property type="evidence" value="ECO:0007669"/>
    <property type="project" value="UniProtKB-SubCell"/>
</dbReference>
<keyword evidence="2" id="KW-1003">Cell membrane</keyword>
<dbReference type="PANTHER" id="PTHR30572">
    <property type="entry name" value="MEMBRANE COMPONENT OF TRANSPORTER-RELATED"/>
    <property type="match status" value="1"/>
</dbReference>
<dbReference type="STRING" id="1121324.CLIT_13c00180"/>
<keyword evidence="4 7" id="KW-1133">Transmembrane helix</keyword>
<sequence>MILYKKMMRDIMHHKLVYISSALVIVIGLSMYTSMFMVMENLQAAMDEFYEDSNFAHGFASLTGVPVGAVDELQGTEGVESLQGRFVKDVRIYEKDLSVPRYLRLVSVDLEEERLLNSPFVEEGAPLEKSSDGVWLDVKFYDENSVSPGDGIEIIAEGKRVELDIIGSAISPDFIYAMRSLQEIYPDPSTFGIAYIEYSKMESLFREKGIYNEISFTIEEGYTYDEVESRLEDKLKKYGLKSIYEREDQVSHSILTGELEQLQGTALVFPLIFLAVASFVLYIMLKRIVEQQRGQIGILKAFGYTKREILLHYMSYSMIVGVAGGIFGGLAGIWLAYFYTELYREFFAFPNLSSTFSMKYFVQANIISILFSIVAGYSGTRKILMLKPADALRPPVLVKVHTIWLERIRALWKMFGTQTKMAFRNLFRNRARSLFTMIGIVFVFSIVTTTVSFQRVIEIMMKEQFEKVQTYDVKMSFYTPIDRNGTYREIVNRDYIREAEAFLEAPIKIKSSWREKEAICIGMQIDGRMYNIIDSRGNILRPPIEGMIISEKIANIMDISVGDTVEIESPWAAKDEISVTITGIIPQHFGVNTYMEISSFCKLIGQRDMATSLLLDIEDGQLGRLNDDYINAQNVVSIERREKTIETFNELMESYAYMQWIFVVFGIIAGFAVIYTSSTIIFSERQRELSSLRVLGMTKAEIFRIIAIEQWAISAGAIAIGVPVAYIMRDGIARGVSTDLFSIPLGIDAASFLASAVVTFVSIAFAQISVYRKIRRLNFVDVLKERE</sequence>
<feature type="transmembrane region" description="Helical" evidence="7">
    <location>
        <begin position="740"/>
        <end position="766"/>
    </location>
</feature>
<evidence type="ECO:0000256" key="6">
    <source>
        <dbReference type="ARBA" id="ARBA00038076"/>
    </source>
</evidence>
<comment type="caution">
    <text evidence="9">The sequence shown here is derived from an EMBL/GenBank/DDBJ whole genome shotgun (WGS) entry which is preliminary data.</text>
</comment>
<feature type="transmembrane region" description="Helical" evidence="7">
    <location>
        <begin position="702"/>
        <end position="728"/>
    </location>
</feature>
<organism evidence="9 10">
    <name type="scientific">Peptoclostridium litorale DSM 5388</name>
    <dbReference type="NCBI Taxonomy" id="1121324"/>
    <lineage>
        <taxon>Bacteria</taxon>
        <taxon>Bacillati</taxon>
        <taxon>Bacillota</taxon>
        <taxon>Clostridia</taxon>
        <taxon>Peptostreptococcales</taxon>
        <taxon>Peptoclostridiaceae</taxon>
        <taxon>Peptoclostridium</taxon>
    </lineage>
</organism>
<keyword evidence="10" id="KW-1185">Reference proteome</keyword>
<evidence type="ECO:0000256" key="1">
    <source>
        <dbReference type="ARBA" id="ARBA00004651"/>
    </source>
</evidence>
<dbReference type="RefSeq" id="WP_052636160.1">
    <property type="nucleotide sequence ID" value="NZ_FSRH01000017.1"/>
</dbReference>
<keyword evidence="9" id="KW-0449">Lipoprotein</keyword>
<feature type="transmembrane region" description="Helical" evidence="7">
    <location>
        <begin position="267"/>
        <end position="285"/>
    </location>
</feature>
<evidence type="ECO:0000313" key="10">
    <source>
        <dbReference type="Proteomes" id="UP000027946"/>
    </source>
</evidence>
<dbReference type="AlphaFoldDB" id="A0A069RCF6"/>
<dbReference type="InterPro" id="IPR003838">
    <property type="entry name" value="ABC3_permease_C"/>
</dbReference>
<feature type="transmembrane region" description="Helical" evidence="7">
    <location>
        <begin position="360"/>
        <end position="377"/>
    </location>
</feature>
<keyword evidence="3 7" id="KW-0812">Transmembrane</keyword>
<evidence type="ECO:0000256" key="3">
    <source>
        <dbReference type="ARBA" id="ARBA00022692"/>
    </source>
</evidence>
<feature type="transmembrane region" description="Helical" evidence="7">
    <location>
        <begin position="16"/>
        <end position="39"/>
    </location>
</feature>
<accession>A0A069RCF6</accession>
<evidence type="ECO:0000259" key="8">
    <source>
        <dbReference type="Pfam" id="PF02687"/>
    </source>
</evidence>
<feature type="transmembrane region" description="Helical" evidence="7">
    <location>
        <begin position="316"/>
        <end position="340"/>
    </location>
</feature>
<comment type="similarity">
    <text evidence="6">Belongs to the ABC-4 integral membrane protein family.</text>
</comment>
<dbReference type="Proteomes" id="UP000027946">
    <property type="component" value="Unassembled WGS sequence"/>
</dbReference>
<feature type="transmembrane region" description="Helical" evidence="7">
    <location>
        <begin position="657"/>
        <end position="682"/>
    </location>
</feature>
<feature type="domain" description="ABC3 transporter permease C-terminal" evidence="8">
    <location>
        <begin position="660"/>
        <end position="778"/>
    </location>
</feature>
<dbReference type="OrthoDB" id="5137249at2"/>
<feature type="domain" description="ABC3 transporter permease C-terminal" evidence="8">
    <location>
        <begin position="268"/>
        <end position="380"/>
    </location>
</feature>
<name>A0A069RCF6_PEPLI</name>
<dbReference type="GO" id="GO:0022857">
    <property type="term" value="F:transmembrane transporter activity"/>
    <property type="evidence" value="ECO:0007669"/>
    <property type="project" value="TreeGrafter"/>
</dbReference>
<evidence type="ECO:0000256" key="5">
    <source>
        <dbReference type="ARBA" id="ARBA00023136"/>
    </source>
</evidence>
<comment type="subcellular location">
    <subcellularLocation>
        <location evidence="1">Cell membrane</location>
        <topology evidence="1">Multi-pass membrane protein</topology>
    </subcellularLocation>
</comment>
<evidence type="ECO:0000313" key="9">
    <source>
        <dbReference type="EMBL" id="KDR94696.1"/>
    </source>
</evidence>
<evidence type="ECO:0000256" key="7">
    <source>
        <dbReference type="SAM" id="Phobius"/>
    </source>
</evidence>
<dbReference type="PANTHER" id="PTHR30572:SF4">
    <property type="entry name" value="ABC TRANSPORTER PERMEASE YTRF"/>
    <property type="match status" value="1"/>
</dbReference>
<keyword evidence="5 7" id="KW-0472">Membrane</keyword>
<dbReference type="EMBL" id="JJMM01000013">
    <property type="protein sequence ID" value="KDR94696.1"/>
    <property type="molecule type" value="Genomic_DNA"/>
</dbReference>
<gene>
    <name evidence="9" type="ORF">CLIT_13c00180</name>
</gene>
<dbReference type="InterPro" id="IPR050250">
    <property type="entry name" value="Macrolide_Exporter_MacB"/>
</dbReference>
<proteinExistence type="inferred from homology"/>